<dbReference type="SMART" id="SM01022">
    <property type="entry name" value="ASCH"/>
    <property type="match status" value="1"/>
</dbReference>
<sequence>MKVLLSIKPEYAHKILSGEKRFEFRKAVFKDPAVRTVVIYATMPVGKVIGEFDVESVISACPDVLWRKTKAFSGITRKFFDQYFLGRDTAYAIEVKKVRKYSVPLDLNSVLPHSHPPQSFCYLY</sequence>
<evidence type="ECO:0000313" key="2">
    <source>
        <dbReference type="EMBL" id="MCZ8405994.1"/>
    </source>
</evidence>
<gene>
    <name evidence="2" type="ORF">O9570_31425</name>
</gene>
<dbReference type="Pfam" id="PF04266">
    <property type="entry name" value="ASCH"/>
    <property type="match status" value="1"/>
</dbReference>
<dbReference type="InterPro" id="IPR015947">
    <property type="entry name" value="PUA-like_sf"/>
</dbReference>
<dbReference type="RefSeq" id="WP_076468977.1">
    <property type="nucleotide sequence ID" value="NZ_JAPZVI010000063.1"/>
</dbReference>
<dbReference type="InterPro" id="IPR007374">
    <property type="entry name" value="ASCH_domain"/>
</dbReference>
<organism evidence="2 3">
    <name type="scientific">Alcaligenes xylosoxydans xylosoxydans</name>
    <name type="common">Achromobacter xylosoxidans</name>
    <dbReference type="NCBI Taxonomy" id="85698"/>
    <lineage>
        <taxon>Bacteria</taxon>
        <taxon>Pseudomonadati</taxon>
        <taxon>Pseudomonadota</taxon>
        <taxon>Betaproteobacteria</taxon>
        <taxon>Burkholderiales</taxon>
        <taxon>Alcaligenaceae</taxon>
        <taxon>Achromobacter</taxon>
    </lineage>
</organism>
<reference evidence="2" key="1">
    <citation type="submission" date="2022-12" db="EMBL/GenBank/DDBJ databases">
        <authorList>
            <person name="Voronina O.L."/>
            <person name="Kunda M.S."/>
            <person name="Ryzhova N."/>
            <person name="Aksenova E.I."/>
        </authorList>
    </citation>
    <scope>NUCLEOTIDE SEQUENCE</scope>
    <source>
        <strain evidence="2">SCCH136:Ach223948</strain>
    </source>
</reference>
<name>A0A9X3R8V4_ALCXX</name>
<accession>A0A9X3R8V4</accession>
<dbReference type="Gene3D" id="2.30.130.30">
    <property type="entry name" value="Hypothetical protein"/>
    <property type="match status" value="1"/>
</dbReference>
<dbReference type="SUPFAM" id="SSF88697">
    <property type="entry name" value="PUA domain-like"/>
    <property type="match status" value="1"/>
</dbReference>
<dbReference type="Proteomes" id="UP001141992">
    <property type="component" value="Unassembled WGS sequence"/>
</dbReference>
<comment type="caution">
    <text evidence="2">The sequence shown here is derived from an EMBL/GenBank/DDBJ whole genome shotgun (WGS) entry which is preliminary data.</text>
</comment>
<proteinExistence type="predicted"/>
<feature type="domain" description="ASCH" evidence="1">
    <location>
        <begin position="5"/>
        <end position="99"/>
    </location>
</feature>
<dbReference type="AlphaFoldDB" id="A0A9X3R8V4"/>
<evidence type="ECO:0000259" key="1">
    <source>
        <dbReference type="SMART" id="SM01022"/>
    </source>
</evidence>
<dbReference type="EMBL" id="JAPZVI010000063">
    <property type="protein sequence ID" value="MCZ8405994.1"/>
    <property type="molecule type" value="Genomic_DNA"/>
</dbReference>
<evidence type="ECO:0000313" key="3">
    <source>
        <dbReference type="Proteomes" id="UP001141992"/>
    </source>
</evidence>
<protein>
    <submittedName>
        <fullName evidence="2">ASCH domain-containing protein</fullName>
    </submittedName>
</protein>